<dbReference type="PANTHER" id="PTHR10000:SF8">
    <property type="entry name" value="HAD SUPERFAMILY HYDROLASE-LIKE, TYPE 3"/>
    <property type="match status" value="1"/>
</dbReference>
<dbReference type="Gene3D" id="3.30.1240.10">
    <property type="match status" value="1"/>
</dbReference>
<dbReference type="Gene3D" id="3.40.50.1000">
    <property type="entry name" value="HAD superfamily/HAD-like"/>
    <property type="match status" value="1"/>
</dbReference>
<reference evidence="7" key="1">
    <citation type="submission" date="2022-11" db="EMBL/GenBank/DDBJ databases">
        <title>Lacrimispora xylanolytica sy1, complete genome.</title>
        <authorList>
            <person name="Choi S."/>
        </authorList>
    </citation>
    <scope>NUCLEOTIDE SEQUENCE</scope>
    <source>
        <strain evidence="7">Sy1</strain>
    </source>
</reference>
<protein>
    <submittedName>
        <fullName evidence="7">HAD hydrolase family protein</fullName>
    </submittedName>
</protein>
<dbReference type="GO" id="GO:0016787">
    <property type="term" value="F:hydrolase activity"/>
    <property type="evidence" value="ECO:0007669"/>
    <property type="project" value="UniProtKB-KW"/>
</dbReference>
<organism evidence="7 8">
    <name type="scientific">Lacrimispora xylanolytica</name>
    <dbReference type="NCBI Taxonomy" id="29375"/>
    <lineage>
        <taxon>Bacteria</taxon>
        <taxon>Bacillati</taxon>
        <taxon>Bacillota</taxon>
        <taxon>Clostridia</taxon>
        <taxon>Lachnospirales</taxon>
        <taxon>Lachnospiraceae</taxon>
        <taxon>Lacrimispora</taxon>
    </lineage>
</organism>
<proteinExistence type="predicted"/>
<dbReference type="PANTHER" id="PTHR10000">
    <property type="entry name" value="PHOSPHOSERINE PHOSPHATASE"/>
    <property type="match status" value="1"/>
</dbReference>
<dbReference type="Proteomes" id="UP001163115">
    <property type="component" value="Chromosome"/>
</dbReference>
<dbReference type="Pfam" id="PF13515">
    <property type="entry name" value="FUSC_2"/>
    <property type="match status" value="1"/>
</dbReference>
<name>A0ABY7AB10_9FIRM</name>
<keyword evidence="7" id="KW-0378">Hydrolase</keyword>
<dbReference type="InterPro" id="IPR023214">
    <property type="entry name" value="HAD_sf"/>
</dbReference>
<keyword evidence="8" id="KW-1185">Reference proteome</keyword>
<accession>A0ABY7AB10</accession>
<evidence type="ECO:0000256" key="3">
    <source>
        <dbReference type="ARBA" id="ARBA00022989"/>
    </source>
</evidence>
<evidence type="ECO:0000256" key="5">
    <source>
        <dbReference type="SAM" id="Phobius"/>
    </source>
</evidence>
<evidence type="ECO:0000313" key="7">
    <source>
        <dbReference type="EMBL" id="WAJ22938.1"/>
    </source>
</evidence>
<dbReference type="InterPro" id="IPR036412">
    <property type="entry name" value="HAD-like_sf"/>
</dbReference>
<feature type="domain" description="Integral membrane bound transporter" evidence="6">
    <location>
        <begin position="41"/>
        <end position="182"/>
    </location>
</feature>
<keyword evidence="2 5" id="KW-0812">Transmembrane</keyword>
<evidence type="ECO:0000259" key="6">
    <source>
        <dbReference type="Pfam" id="PF13515"/>
    </source>
</evidence>
<evidence type="ECO:0000256" key="2">
    <source>
        <dbReference type="ARBA" id="ARBA00022692"/>
    </source>
</evidence>
<feature type="transmembrane region" description="Helical" evidence="5">
    <location>
        <begin position="140"/>
        <end position="157"/>
    </location>
</feature>
<feature type="transmembrane region" description="Helical" evidence="5">
    <location>
        <begin position="169"/>
        <end position="187"/>
    </location>
</feature>
<feature type="transmembrane region" description="Helical" evidence="5">
    <location>
        <begin position="113"/>
        <end position="133"/>
    </location>
</feature>
<comment type="subcellular location">
    <subcellularLocation>
        <location evidence="1">Membrane</location>
        <topology evidence="1">Multi-pass membrane protein</topology>
    </subcellularLocation>
</comment>
<sequence>MIHWESGEGKLGNLKEFHNWFYHLPGVGLRIIRSLFAVLFCFVIFSFLGNQEGAFISSLVALQCVGPYTGNRWKLIKERFAGTGIGAIWGFLVVQIFCLGKGTLFFQAESHGWTIWGILIIVSILGVVLYSTVAVNLKNMSYYSCMVYLSIVVTIAAEKNAFLFTAGRVLEIVVGILMAMICSFLYLPRAKNRDILFVSGIDDTLLTKDEKLPPYSRVELNRMIDDGAKFTLSTLRTPASLIESVSELHLTLPVIVMDGAALYNINEKSYLLTYMISYKSSERIIEFLEKRNLNLFINVVIDDLLVIYYDKLSNEAELDIFKRLKKSPYRNYVNRRLPENENVVYFMLIHKKEKIADTYQELMKEEWISEYKVLTYDSDEYPGYAYIKIYNKEATRENMLRNLKAMLDFDKSVTFGSIPGKYDVLIEDSDHNTMVKKMKKVYEPIRLFFRGKS</sequence>
<keyword evidence="4 5" id="KW-0472">Membrane</keyword>
<dbReference type="Pfam" id="PF08282">
    <property type="entry name" value="Hydrolase_3"/>
    <property type="match status" value="1"/>
</dbReference>
<gene>
    <name evidence="7" type="ORF">OW255_15390</name>
</gene>
<evidence type="ECO:0000313" key="8">
    <source>
        <dbReference type="Proteomes" id="UP001163115"/>
    </source>
</evidence>
<dbReference type="RefSeq" id="WP_268114569.1">
    <property type="nucleotide sequence ID" value="NZ_CP113524.1"/>
</dbReference>
<feature type="transmembrane region" description="Helical" evidence="5">
    <location>
        <begin position="20"/>
        <end position="48"/>
    </location>
</feature>
<feature type="transmembrane region" description="Helical" evidence="5">
    <location>
        <begin position="80"/>
        <end position="107"/>
    </location>
</feature>
<dbReference type="EMBL" id="CP113524">
    <property type="protein sequence ID" value="WAJ22938.1"/>
    <property type="molecule type" value="Genomic_DNA"/>
</dbReference>
<evidence type="ECO:0000256" key="4">
    <source>
        <dbReference type="ARBA" id="ARBA00023136"/>
    </source>
</evidence>
<dbReference type="InterPro" id="IPR049453">
    <property type="entry name" value="Memb_transporter_dom"/>
</dbReference>
<dbReference type="SUPFAM" id="SSF56784">
    <property type="entry name" value="HAD-like"/>
    <property type="match status" value="1"/>
</dbReference>
<evidence type="ECO:0000256" key="1">
    <source>
        <dbReference type="ARBA" id="ARBA00004141"/>
    </source>
</evidence>
<keyword evidence="3 5" id="KW-1133">Transmembrane helix</keyword>